<dbReference type="InterPro" id="IPR004556">
    <property type="entry name" value="HemK-like"/>
</dbReference>
<dbReference type="GO" id="GO:0032259">
    <property type="term" value="P:methylation"/>
    <property type="evidence" value="ECO:0007669"/>
    <property type="project" value="UniProtKB-KW"/>
</dbReference>
<comment type="catalytic activity">
    <reaction evidence="5">
        <text>L-glutaminyl-[peptide chain release factor] + S-adenosyl-L-methionine = N(5)-methyl-L-glutaminyl-[peptide chain release factor] + S-adenosyl-L-homocysteine + H(+)</text>
        <dbReference type="Rhea" id="RHEA:42896"/>
        <dbReference type="Rhea" id="RHEA-COMP:10271"/>
        <dbReference type="Rhea" id="RHEA-COMP:10272"/>
        <dbReference type="ChEBI" id="CHEBI:15378"/>
        <dbReference type="ChEBI" id="CHEBI:30011"/>
        <dbReference type="ChEBI" id="CHEBI:57856"/>
        <dbReference type="ChEBI" id="CHEBI:59789"/>
        <dbReference type="ChEBI" id="CHEBI:61891"/>
        <dbReference type="EC" id="2.1.1.297"/>
    </reaction>
</comment>
<keyword evidence="9" id="KW-1185">Reference proteome</keyword>
<evidence type="ECO:0000313" key="9">
    <source>
        <dbReference type="Proteomes" id="UP001519309"/>
    </source>
</evidence>
<keyword evidence="2 8" id="KW-0489">Methyltransferase</keyword>
<dbReference type="PANTHER" id="PTHR18895:SF74">
    <property type="entry name" value="MTRF1L RELEASE FACTOR GLUTAMINE METHYLTRANSFERASE"/>
    <property type="match status" value="1"/>
</dbReference>
<evidence type="ECO:0000256" key="1">
    <source>
        <dbReference type="ARBA" id="ARBA00012771"/>
    </source>
</evidence>
<evidence type="ECO:0000256" key="5">
    <source>
        <dbReference type="ARBA" id="ARBA00048391"/>
    </source>
</evidence>
<name>A0ABS4LJG5_9ACTN</name>
<evidence type="ECO:0000313" key="8">
    <source>
        <dbReference type="EMBL" id="MBP2047516.1"/>
    </source>
</evidence>
<feature type="domain" description="Methyltransferase small" evidence="7">
    <location>
        <begin position="101"/>
        <end position="187"/>
    </location>
</feature>
<gene>
    <name evidence="8" type="ORF">J2Z21_000438</name>
</gene>
<evidence type="ECO:0000256" key="4">
    <source>
        <dbReference type="ARBA" id="ARBA00022691"/>
    </source>
</evidence>
<feature type="region of interest" description="Disordered" evidence="6">
    <location>
        <begin position="1"/>
        <end position="36"/>
    </location>
</feature>
<evidence type="ECO:0000256" key="6">
    <source>
        <dbReference type="SAM" id="MobiDB-lite"/>
    </source>
</evidence>
<dbReference type="GO" id="GO:0102559">
    <property type="term" value="F:peptide chain release factor N(5)-glutamine methyltransferase activity"/>
    <property type="evidence" value="ECO:0007669"/>
    <property type="project" value="UniProtKB-EC"/>
</dbReference>
<dbReference type="Proteomes" id="UP001519309">
    <property type="component" value="Unassembled WGS sequence"/>
</dbReference>
<evidence type="ECO:0000259" key="7">
    <source>
        <dbReference type="Pfam" id="PF05175"/>
    </source>
</evidence>
<proteinExistence type="predicted"/>
<dbReference type="NCBIfam" id="TIGR03704">
    <property type="entry name" value="PrmC_rel_meth"/>
    <property type="match status" value="1"/>
</dbReference>
<dbReference type="SUPFAM" id="SSF53335">
    <property type="entry name" value="S-adenosyl-L-methionine-dependent methyltransferases"/>
    <property type="match status" value="1"/>
</dbReference>
<dbReference type="EC" id="2.1.1.297" evidence="1"/>
<keyword evidence="3 8" id="KW-0808">Transferase</keyword>
<reference evidence="8 9" key="1">
    <citation type="submission" date="2021-03" db="EMBL/GenBank/DDBJ databases">
        <title>Genomic Encyclopedia of Type Strains, Phase IV (KMG-IV): sequencing the most valuable type-strain genomes for metagenomic binning, comparative biology and taxonomic classification.</title>
        <authorList>
            <person name="Goeker M."/>
        </authorList>
    </citation>
    <scope>NUCLEOTIDE SEQUENCE [LARGE SCALE GENOMIC DNA]</scope>
    <source>
        <strain evidence="8 9">DSM 40499</strain>
    </source>
</reference>
<dbReference type="InterPro" id="IPR007848">
    <property type="entry name" value="Small_mtfrase_dom"/>
</dbReference>
<protein>
    <recommendedName>
        <fullName evidence="1">peptide chain release factor N(5)-glutamine methyltransferase</fullName>
        <ecNumber evidence="1">2.1.1.297</ecNumber>
    </recommendedName>
</protein>
<accession>A0ABS4LJG5</accession>
<dbReference type="EMBL" id="JAGGLP010000001">
    <property type="protein sequence ID" value="MBP2047516.1"/>
    <property type="molecule type" value="Genomic_DNA"/>
</dbReference>
<sequence length="294" mass="30603">MTARNTGAGDRESALRPQVPERLSASMPSLPPSPSLPSSAPSAVVCALRAAGCVFAEDEAELLLATARTPDELSAMVDRRVAGLPLEHVLGWAGFHGLRIEVEPGVFVPRRRTEFLIDQALAEAPGARVVVDLCCGSGALGAALADALGPVEVHAADIDPAAVRCARRNLARYDGRVHAGDLFDALPAALRGRVGILTANVPYVPSSEVALLPAEARDHEPLTALDGGADGLDVLRRVAAGAPEWLAPGGCLLTETGEHQARAAVQAFADAGLTTRLAVPEELFAHVVIGVRER</sequence>
<dbReference type="InterPro" id="IPR029063">
    <property type="entry name" value="SAM-dependent_MTases_sf"/>
</dbReference>
<dbReference type="InterPro" id="IPR050320">
    <property type="entry name" value="N5-glutamine_MTase"/>
</dbReference>
<dbReference type="InterPro" id="IPR022446">
    <property type="entry name" value="MeTrfrase_put"/>
</dbReference>
<evidence type="ECO:0000256" key="2">
    <source>
        <dbReference type="ARBA" id="ARBA00022603"/>
    </source>
</evidence>
<dbReference type="NCBIfam" id="TIGR00536">
    <property type="entry name" value="hemK_fam"/>
    <property type="match status" value="1"/>
</dbReference>
<evidence type="ECO:0000256" key="3">
    <source>
        <dbReference type="ARBA" id="ARBA00022679"/>
    </source>
</evidence>
<organism evidence="8 9">
    <name type="scientific">Streptomyces griseochromogenes</name>
    <dbReference type="NCBI Taxonomy" id="68214"/>
    <lineage>
        <taxon>Bacteria</taxon>
        <taxon>Bacillati</taxon>
        <taxon>Actinomycetota</taxon>
        <taxon>Actinomycetes</taxon>
        <taxon>Kitasatosporales</taxon>
        <taxon>Streptomycetaceae</taxon>
        <taxon>Streptomyces</taxon>
    </lineage>
</organism>
<keyword evidence="4" id="KW-0949">S-adenosyl-L-methionine</keyword>
<dbReference type="Gene3D" id="3.40.50.150">
    <property type="entry name" value="Vaccinia Virus protein VP39"/>
    <property type="match status" value="1"/>
</dbReference>
<dbReference type="Pfam" id="PF05175">
    <property type="entry name" value="MTS"/>
    <property type="match status" value="1"/>
</dbReference>
<comment type="caution">
    <text evidence="8">The sequence shown here is derived from an EMBL/GenBank/DDBJ whole genome shotgun (WGS) entry which is preliminary data.</text>
</comment>
<dbReference type="PANTHER" id="PTHR18895">
    <property type="entry name" value="HEMK METHYLTRANSFERASE"/>
    <property type="match status" value="1"/>
</dbReference>